<dbReference type="EMBL" id="SOSA01000083">
    <property type="protein sequence ID" value="THC97193.1"/>
    <property type="molecule type" value="Genomic_DNA"/>
</dbReference>
<sequence length="30" mass="3277">MTLEKHVATGVDLGKEKTGSYFKNIHDTGV</sequence>
<dbReference type="VEuPathDB" id="FungiDB:EYZ11_003302"/>
<dbReference type="AlphaFoldDB" id="A0A4S3JNL1"/>
<protein>
    <submittedName>
        <fullName evidence="1">Uncharacterized protein</fullName>
    </submittedName>
</protein>
<evidence type="ECO:0000313" key="1">
    <source>
        <dbReference type="EMBL" id="THC97193.1"/>
    </source>
</evidence>
<name>A0A4S3JNL1_9EURO</name>
<comment type="caution">
    <text evidence="1">The sequence shown here is derived from an EMBL/GenBank/DDBJ whole genome shotgun (WGS) entry which is preliminary data.</text>
</comment>
<organism evidence="1 2">
    <name type="scientific">Aspergillus tanneri</name>
    <dbReference type="NCBI Taxonomy" id="1220188"/>
    <lineage>
        <taxon>Eukaryota</taxon>
        <taxon>Fungi</taxon>
        <taxon>Dikarya</taxon>
        <taxon>Ascomycota</taxon>
        <taxon>Pezizomycotina</taxon>
        <taxon>Eurotiomycetes</taxon>
        <taxon>Eurotiomycetidae</taxon>
        <taxon>Eurotiales</taxon>
        <taxon>Aspergillaceae</taxon>
        <taxon>Aspergillus</taxon>
        <taxon>Aspergillus subgen. Circumdati</taxon>
    </lineage>
</organism>
<gene>
    <name evidence="1" type="ORF">EYZ11_003302</name>
</gene>
<dbReference type="Proteomes" id="UP000308092">
    <property type="component" value="Unassembled WGS sequence"/>
</dbReference>
<proteinExistence type="predicted"/>
<keyword evidence="2" id="KW-1185">Reference proteome</keyword>
<accession>A0A4S3JNL1</accession>
<reference evidence="1 2" key="1">
    <citation type="submission" date="2019-03" db="EMBL/GenBank/DDBJ databases">
        <title>The genome sequence of a newly discovered highly antifungal drug resistant Aspergillus species, Aspergillus tanneri NIH 1004.</title>
        <authorList>
            <person name="Mounaud S."/>
            <person name="Singh I."/>
            <person name="Joardar V."/>
            <person name="Pakala S."/>
            <person name="Pakala S."/>
            <person name="Venepally P."/>
            <person name="Hoover J."/>
            <person name="Nierman W."/>
            <person name="Chung J."/>
            <person name="Losada L."/>
        </authorList>
    </citation>
    <scope>NUCLEOTIDE SEQUENCE [LARGE SCALE GENOMIC DNA]</scope>
    <source>
        <strain evidence="1 2">NIH1004</strain>
    </source>
</reference>
<evidence type="ECO:0000313" key="2">
    <source>
        <dbReference type="Proteomes" id="UP000308092"/>
    </source>
</evidence>